<dbReference type="InterPro" id="IPR046357">
    <property type="entry name" value="PPIase_dom_sf"/>
</dbReference>
<dbReference type="PROSITE" id="PS50059">
    <property type="entry name" value="FKBP_PPIASE"/>
    <property type="match status" value="1"/>
</dbReference>
<sequence>MKHSWLFILGMLFVSCTQSKPRRAINKVKASKKVEYSILYNKKINSIQEKLIKDYIQKDSLLTYEYSPYGFAYAVVKSSTKPKKVIKESSVLTFSKSVFLLNNKEVYPEEILTVKLNTSNLIKGIIEGLKLMREDEEIKFIFSSFVAHGLNGDKNKIGSHTPIVVNIKLLKINN</sequence>
<comment type="similarity">
    <text evidence="4">Belongs to the FKBP-type PPIase family.</text>
</comment>
<dbReference type="EMBL" id="JAASQL010000002">
    <property type="protein sequence ID" value="NIJ45468.1"/>
    <property type="molecule type" value="Genomic_DNA"/>
</dbReference>
<keyword evidence="7" id="KW-1185">Reference proteome</keyword>
<dbReference type="Pfam" id="PF00254">
    <property type="entry name" value="FKBP_C"/>
    <property type="match status" value="1"/>
</dbReference>
<dbReference type="RefSeq" id="WP_167187563.1">
    <property type="nucleotide sequence ID" value="NZ_JAASQL010000002.1"/>
</dbReference>
<organism evidence="6 7">
    <name type="scientific">Wenyingzhuangia heitensis</name>
    <dbReference type="NCBI Taxonomy" id="1487859"/>
    <lineage>
        <taxon>Bacteria</taxon>
        <taxon>Pseudomonadati</taxon>
        <taxon>Bacteroidota</taxon>
        <taxon>Flavobacteriia</taxon>
        <taxon>Flavobacteriales</taxon>
        <taxon>Flavobacteriaceae</taxon>
        <taxon>Wenyingzhuangia</taxon>
    </lineage>
</organism>
<keyword evidence="2 3" id="KW-0697">Rotamase</keyword>
<dbReference type="Proteomes" id="UP000745859">
    <property type="component" value="Unassembled WGS sequence"/>
</dbReference>
<evidence type="ECO:0000256" key="2">
    <source>
        <dbReference type="ARBA" id="ARBA00023110"/>
    </source>
</evidence>
<dbReference type="SUPFAM" id="SSF54534">
    <property type="entry name" value="FKBP-like"/>
    <property type="match status" value="1"/>
</dbReference>
<evidence type="ECO:0000256" key="4">
    <source>
        <dbReference type="RuleBase" id="RU003915"/>
    </source>
</evidence>
<keyword evidence="3 4" id="KW-0413">Isomerase</keyword>
<protein>
    <recommendedName>
        <fullName evidence="4">Peptidyl-prolyl cis-trans isomerase</fullName>
        <ecNumber evidence="4">5.2.1.8</ecNumber>
    </recommendedName>
</protein>
<dbReference type="PROSITE" id="PS51257">
    <property type="entry name" value="PROKAR_LIPOPROTEIN"/>
    <property type="match status" value="1"/>
</dbReference>
<name>A0ABX0UB05_9FLAO</name>
<dbReference type="InterPro" id="IPR001179">
    <property type="entry name" value="PPIase_FKBP_dom"/>
</dbReference>
<comment type="catalytic activity">
    <reaction evidence="1 3 4">
        <text>[protein]-peptidylproline (omega=180) = [protein]-peptidylproline (omega=0)</text>
        <dbReference type="Rhea" id="RHEA:16237"/>
        <dbReference type="Rhea" id="RHEA-COMP:10747"/>
        <dbReference type="Rhea" id="RHEA-COMP:10748"/>
        <dbReference type="ChEBI" id="CHEBI:83833"/>
        <dbReference type="ChEBI" id="CHEBI:83834"/>
        <dbReference type="EC" id="5.2.1.8"/>
    </reaction>
</comment>
<evidence type="ECO:0000259" key="5">
    <source>
        <dbReference type="PROSITE" id="PS50059"/>
    </source>
</evidence>
<dbReference type="EC" id="5.2.1.8" evidence="4"/>
<dbReference type="Gene3D" id="3.10.50.40">
    <property type="match status" value="1"/>
</dbReference>
<evidence type="ECO:0000256" key="3">
    <source>
        <dbReference type="PROSITE-ProRule" id="PRU00277"/>
    </source>
</evidence>
<evidence type="ECO:0000256" key="1">
    <source>
        <dbReference type="ARBA" id="ARBA00000971"/>
    </source>
</evidence>
<feature type="domain" description="PPIase FKBP-type" evidence="5">
    <location>
        <begin position="89"/>
        <end position="173"/>
    </location>
</feature>
<reference evidence="6 7" key="1">
    <citation type="submission" date="2020-03" db="EMBL/GenBank/DDBJ databases">
        <title>Genomic Encyclopedia of Type Strains, Phase IV (KMG-IV): sequencing the most valuable type-strain genomes for metagenomic binning, comparative biology and taxonomic classification.</title>
        <authorList>
            <person name="Goeker M."/>
        </authorList>
    </citation>
    <scope>NUCLEOTIDE SEQUENCE [LARGE SCALE GENOMIC DNA]</scope>
    <source>
        <strain evidence="6 7">DSM 101599</strain>
    </source>
</reference>
<proteinExistence type="inferred from homology"/>
<comment type="caution">
    <text evidence="6">The sequence shown here is derived from an EMBL/GenBank/DDBJ whole genome shotgun (WGS) entry which is preliminary data.</text>
</comment>
<accession>A0ABX0UB05</accession>
<gene>
    <name evidence="6" type="ORF">FHR24_001936</name>
</gene>
<evidence type="ECO:0000313" key="7">
    <source>
        <dbReference type="Proteomes" id="UP000745859"/>
    </source>
</evidence>
<evidence type="ECO:0000313" key="6">
    <source>
        <dbReference type="EMBL" id="NIJ45468.1"/>
    </source>
</evidence>